<evidence type="ECO:0000256" key="6">
    <source>
        <dbReference type="SAM" id="MobiDB-lite"/>
    </source>
</evidence>
<dbReference type="InterPro" id="IPR000422">
    <property type="entry name" value="DHBP_synthase_RibB"/>
</dbReference>
<evidence type="ECO:0000256" key="4">
    <source>
        <dbReference type="ARBA" id="ARBA00022723"/>
    </source>
</evidence>
<comment type="similarity">
    <text evidence="5">Belongs to the DHBP synthase family.</text>
</comment>
<name>A0ABP8W1M6_9MICO</name>
<reference evidence="8" key="1">
    <citation type="journal article" date="2019" name="Int. J. Syst. Evol. Microbiol.">
        <title>The Global Catalogue of Microorganisms (GCM) 10K type strain sequencing project: providing services to taxonomists for standard genome sequencing and annotation.</title>
        <authorList>
            <consortium name="The Broad Institute Genomics Platform"/>
            <consortium name="The Broad Institute Genome Sequencing Center for Infectious Disease"/>
            <person name="Wu L."/>
            <person name="Ma J."/>
        </authorList>
    </citation>
    <scope>NUCLEOTIDE SEQUENCE [LARGE SCALE GENOMIC DNA]</scope>
    <source>
        <strain evidence="8">JCM 18956</strain>
    </source>
</reference>
<keyword evidence="5" id="KW-0456">Lyase</keyword>
<dbReference type="Proteomes" id="UP001501295">
    <property type="component" value="Unassembled WGS sequence"/>
</dbReference>
<comment type="function">
    <text evidence="1 5">Catalyzes the conversion of D-ribulose 5-phosphate to formate and 3,4-dihydroxy-2-butanone 4-phosphate.</text>
</comment>
<comment type="catalytic activity">
    <reaction evidence="5">
        <text>D-ribulose 5-phosphate = (2S)-2-hydroxy-3-oxobutyl phosphate + formate + H(+)</text>
        <dbReference type="Rhea" id="RHEA:18457"/>
        <dbReference type="ChEBI" id="CHEBI:15378"/>
        <dbReference type="ChEBI" id="CHEBI:15740"/>
        <dbReference type="ChEBI" id="CHEBI:58121"/>
        <dbReference type="ChEBI" id="CHEBI:58830"/>
        <dbReference type="EC" id="4.1.99.12"/>
    </reaction>
</comment>
<dbReference type="Pfam" id="PF00926">
    <property type="entry name" value="DHBP_synthase"/>
    <property type="match status" value="1"/>
</dbReference>
<comment type="caution">
    <text evidence="7">The sequence shown here is derived from an EMBL/GenBank/DDBJ whole genome shotgun (WGS) entry which is preliminary data.</text>
</comment>
<dbReference type="SUPFAM" id="SSF55821">
    <property type="entry name" value="YrdC/RibB"/>
    <property type="match status" value="1"/>
</dbReference>
<evidence type="ECO:0000256" key="3">
    <source>
        <dbReference type="ARBA" id="ARBA00022619"/>
    </source>
</evidence>
<evidence type="ECO:0000313" key="7">
    <source>
        <dbReference type="EMBL" id="GAA4677789.1"/>
    </source>
</evidence>
<dbReference type="PANTHER" id="PTHR21327:SF18">
    <property type="entry name" value="3,4-DIHYDROXY-2-BUTANONE 4-PHOSPHATE SYNTHASE"/>
    <property type="match status" value="1"/>
</dbReference>
<accession>A0ABP8W1M6</accession>
<keyword evidence="3 5" id="KW-0686">Riboflavin biosynthesis</keyword>
<keyword evidence="5" id="KW-0460">Magnesium</keyword>
<evidence type="ECO:0000256" key="5">
    <source>
        <dbReference type="RuleBase" id="RU003843"/>
    </source>
</evidence>
<gene>
    <name evidence="7" type="ORF">GCM10025780_23300</name>
</gene>
<comment type="cofactor">
    <cofactor evidence="5">
        <name>Mg(2+)</name>
        <dbReference type="ChEBI" id="CHEBI:18420"/>
    </cofactor>
    <cofactor evidence="5">
        <name>Mn(2+)</name>
        <dbReference type="ChEBI" id="CHEBI:29035"/>
    </cofactor>
    <text evidence="5">Binds 2 divalent metal cations per subunit. Magnesium or manganese.</text>
</comment>
<dbReference type="Gene3D" id="3.90.870.10">
    <property type="entry name" value="DHBP synthase"/>
    <property type="match status" value="1"/>
</dbReference>
<comment type="pathway">
    <text evidence="2 5">Cofactor biosynthesis; riboflavin biosynthesis; 2-hydroxy-3-oxobutyl phosphate from D-ribulose 5-phosphate: step 1/1.</text>
</comment>
<dbReference type="NCBIfam" id="TIGR00506">
    <property type="entry name" value="ribB"/>
    <property type="match status" value="1"/>
</dbReference>
<sequence length="241" mass="25121">MPDAPSDLNTIETVLEHLRLGRPVIVADDESRENEGDVILSGELASQEWMAWLVRMSSGLVCAPVSGEIADRLDLPPMVEHNEDERGTAYTVTVDSARGVTTGISAHDRAHTLNVLADPASVRDDLHRPGHILPLRAVEGGVRARSGHTEAAVDLMLAAGLRPVAAISEIVAPDGEMMRMPGLLDLGEREGVPVVTIGAFIEWLNDRDAAAASPAGAPSGSVASPTTVPASGVPAAEGVTA</sequence>
<feature type="compositionally biased region" description="Low complexity" evidence="6">
    <location>
        <begin position="212"/>
        <end position="225"/>
    </location>
</feature>
<keyword evidence="5" id="KW-0464">Manganese</keyword>
<keyword evidence="4 5" id="KW-0479">Metal-binding</keyword>
<evidence type="ECO:0000256" key="2">
    <source>
        <dbReference type="ARBA" id="ARBA00004904"/>
    </source>
</evidence>
<organism evidence="7 8">
    <name type="scientific">Frondihabitans cladoniiphilus</name>
    <dbReference type="NCBI Taxonomy" id="715785"/>
    <lineage>
        <taxon>Bacteria</taxon>
        <taxon>Bacillati</taxon>
        <taxon>Actinomycetota</taxon>
        <taxon>Actinomycetes</taxon>
        <taxon>Micrococcales</taxon>
        <taxon>Microbacteriaceae</taxon>
        <taxon>Frondihabitans</taxon>
    </lineage>
</organism>
<evidence type="ECO:0000256" key="1">
    <source>
        <dbReference type="ARBA" id="ARBA00002284"/>
    </source>
</evidence>
<protein>
    <recommendedName>
        <fullName evidence="5">3,4-dihydroxy-2-butanone 4-phosphate synthase</fullName>
        <shortName evidence="5">DHBP synthase</shortName>
        <ecNumber evidence="5">4.1.99.12</ecNumber>
    </recommendedName>
</protein>
<dbReference type="InterPro" id="IPR017945">
    <property type="entry name" value="DHBP_synth_RibB-like_a/b_dom"/>
</dbReference>
<dbReference type="EC" id="4.1.99.12" evidence="5"/>
<dbReference type="PANTHER" id="PTHR21327">
    <property type="entry name" value="GTP CYCLOHYDROLASE II-RELATED"/>
    <property type="match status" value="1"/>
</dbReference>
<keyword evidence="8" id="KW-1185">Reference proteome</keyword>
<evidence type="ECO:0000313" key="8">
    <source>
        <dbReference type="Proteomes" id="UP001501295"/>
    </source>
</evidence>
<feature type="region of interest" description="Disordered" evidence="6">
    <location>
        <begin position="212"/>
        <end position="241"/>
    </location>
</feature>
<comment type="subunit">
    <text evidence="5">Homodimer.</text>
</comment>
<dbReference type="EMBL" id="BAABLM010000004">
    <property type="protein sequence ID" value="GAA4677789.1"/>
    <property type="molecule type" value="Genomic_DNA"/>
</dbReference>
<proteinExistence type="inferred from homology"/>